<organism evidence="7 8">
    <name type="scientific">Patella caerulea</name>
    <name type="common">Rayed Mediterranean limpet</name>
    <dbReference type="NCBI Taxonomy" id="87958"/>
    <lineage>
        <taxon>Eukaryota</taxon>
        <taxon>Metazoa</taxon>
        <taxon>Spiralia</taxon>
        <taxon>Lophotrochozoa</taxon>
        <taxon>Mollusca</taxon>
        <taxon>Gastropoda</taxon>
        <taxon>Patellogastropoda</taxon>
        <taxon>Patelloidea</taxon>
        <taxon>Patellidae</taxon>
        <taxon>Patella</taxon>
    </lineage>
</organism>
<keyword evidence="2 5" id="KW-0812">Transmembrane</keyword>
<sequence length="224" mass="24516">MEYCSFLVTLAVGITRFIAISRPLKAKTFVTTNLCVWFGLGSLIISVICKLAITFSGALFFPTVERWSIAVRCIIVFFYGVPWFVMLVVNAGMLIHICKANKTGRSLNTNQDDIGNKLTITVSLMTLCSLLVFPVRAISLAYVVSVPVSGNQVMDAGQQYAAAKSIIDNITGPTEVVSRVNSSVNLLFYCALGTMFRNVLFGLGRRREEAASAINPEQRISTII</sequence>
<evidence type="ECO:0000313" key="8">
    <source>
        <dbReference type="Proteomes" id="UP001347796"/>
    </source>
</evidence>
<dbReference type="AlphaFoldDB" id="A0AAN8PQ07"/>
<evidence type="ECO:0000256" key="3">
    <source>
        <dbReference type="ARBA" id="ARBA00022989"/>
    </source>
</evidence>
<protein>
    <recommendedName>
        <fullName evidence="6">G-protein coupled receptors family 1 profile domain-containing protein</fullName>
    </recommendedName>
</protein>
<evidence type="ECO:0000313" key="7">
    <source>
        <dbReference type="EMBL" id="KAK6174090.1"/>
    </source>
</evidence>
<name>A0AAN8PQ07_PATCE</name>
<feature type="transmembrane region" description="Helical" evidence="5">
    <location>
        <begin position="6"/>
        <end position="24"/>
    </location>
</feature>
<comment type="caution">
    <text evidence="7">The sequence shown here is derived from an EMBL/GenBank/DDBJ whole genome shotgun (WGS) entry which is preliminary data.</text>
</comment>
<dbReference type="GO" id="GO:0016020">
    <property type="term" value="C:membrane"/>
    <property type="evidence" value="ECO:0007669"/>
    <property type="project" value="UniProtKB-SubCell"/>
</dbReference>
<keyword evidence="8" id="KW-1185">Reference proteome</keyword>
<feature type="transmembrane region" description="Helical" evidence="5">
    <location>
        <begin position="36"/>
        <end position="61"/>
    </location>
</feature>
<dbReference type="EMBL" id="JAZGQO010000011">
    <property type="protein sequence ID" value="KAK6174090.1"/>
    <property type="molecule type" value="Genomic_DNA"/>
</dbReference>
<keyword evidence="4 5" id="KW-0472">Membrane</keyword>
<evidence type="ECO:0000256" key="5">
    <source>
        <dbReference type="SAM" id="Phobius"/>
    </source>
</evidence>
<dbReference type="Gene3D" id="1.20.1070.10">
    <property type="entry name" value="Rhodopsin 7-helix transmembrane proteins"/>
    <property type="match status" value="1"/>
</dbReference>
<dbReference type="Proteomes" id="UP001347796">
    <property type="component" value="Unassembled WGS sequence"/>
</dbReference>
<evidence type="ECO:0000256" key="4">
    <source>
        <dbReference type="ARBA" id="ARBA00023136"/>
    </source>
</evidence>
<reference evidence="7 8" key="1">
    <citation type="submission" date="2024-01" db="EMBL/GenBank/DDBJ databases">
        <title>The genome of the rayed Mediterranean limpet Patella caerulea (Linnaeus, 1758).</title>
        <authorList>
            <person name="Anh-Thu Weber A."/>
            <person name="Halstead-Nussloch G."/>
        </authorList>
    </citation>
    <scope>NUCLEOTIDE SEQUENCE [LARGE SCALE GENOMIC DNA]</scope>
    <source>
        <strain evidence="7">AATW-2023a</strain>
        <tissue evidence="7">Whole specimen</tissue>
    </source>
</reference>
<gene>
    <name evidence="7" type="ORF">SNE40_017431</name>
</gene>
<comment type="subcellular location">
    <subcellularLocation>
        <location evidence="1">Membrane</location>
    </subcellularLocation>
</comment>
<feature type="domain" description="G-protein coupled receptors family 1 profile" evidence="6">
    <location>
        <begin position="1"/>
        <end position="189"/>
    </location>
</feature>
<accession>A0AAN8PQ07</accession>
<evidence type="ECO:0000259" key="6">
    <source>
        <dbReference type="PROSITE" id="PS50262"/>
    </source>
</evidence>
<evidence type="ECO:0000256" key="2">
    <source>
        <dbReference type="ARBA" id="ARBA00022692"/>
    </source>
</evidence>
<keyword evidence="3 5" id="KW-1133">Transmembrane helix</keyword>
<feature type="transmembrane region" description="Helical" evidence="5">
    <location>
        <begin position="67"/>
        <end position="97"/>
    </location>
</feature>
<dbReference type="InterPro" id="IPR017452">
    <property type="entry name" value="GPCR_Rhodpsn_7TM"/>
</dbReference>
<feature type="transmembrane region" description="Helical" evidence="5">
    <location>
        <begin position="186"/>
        <end position="204"/>
    </location>
</feature>
<feature type="transmembrane region" description="Helical" evidence="5">
    <location>
        <begin position="118"/>
        <end position="144"/>
    </location>
</feature>
<evidence type="ECO:0000256" key="1">
    <source>
        <dbReference type="ARBA" id="ARBA00004370"/>
    </source>
</evidence>
<dbReference type="SUPFAM" id="SSF81321">
    <property type="entry name" value="Family A G protein-coupled receptor-like"/>
    <property type="match status" value="1"/>
</dbReference>
<dbReference type="PROSITE" id="PS50262">
    <property type="entry name" value="G_PROTEIN_RECEP_F1_2"/>
    <property type="match status" value="1"/>
</dbReference>
<dbReference type="PANTHER" id="PTHR46641">
    <property type="entry name" value="FMRFAMIDE RECEPTOR-RELATED"/>
    <property type="match status" value="1"/>
</dbReference>
<dbReference type="InterPro" id="IPR052954">
    <property type="entry name" value="GPCR-Ligand_Int"/>
</dbReference>
<proteinExistence type="predicted"/>